<keyword evidence="4 5" id="KW-0238">DNA-binding</keyword>
<dbReference type="Pfam" id="PF13613">
    <property type="entry name" value="HTH_Tnp_4"/>
    <property type="match status" value="1"/>
</dbReference>
<dbReference type="PANTHER" id="PTHR23080:SF133">
    <property type="entry name" value="SI:CH211-262I1.5-RELATED"/>
    <property type="match status" value="1"/>
</dbReference>
<feature type="region of interest" description="Disordered" evidence="7">
    <location>
        <begin position="326"/>
        <end position="396"/>
    </location>
</feature>
<dbReference type="PROSITE" id="PS50950">
    <property type="entry name" value="ZF_THAP"/>
    <property type="match status" value="1"/>
</dbReference>
<keyword evidence="10" id="KW-1185">Reference proteome</keyword>
<evidence type="ECO:0000259" key="8">
    <source>
        <dbReference type="PROSITE" id="PS50950"/>
    </source>
</evidence>
<dbReference type="InterPro" id="IPR038441">
    <property type="entry name" value="THAP_Znf_sf"/>
</dbReference>
<dbReference type="OrthoDB" id="5985780at2759"/>
<evidence type="ECO:0000256" key="2">
    <source>
        <dbReference type="ARBA" id="ARBA00022771"/>
    </source>
</evidence>
<gene>
    <name evidence="9" type="primary">NEFM</name>
    <name evidence="9" type="ORF">AWC38_SpisGene6393</name>
</gene>
<dbReference type="GO" id="GO:0008270">
    <property type="term" value="F:zinc ion binding"/>
    <property type="evidence" value="ECO:0007669"/>
    <property type="project" value="UniProtKB-KW"/>
</dbReference>
<evidence type="ECO:0000256" key="5">
    <source>
        <dbReference type="PROSITE-ProRule" id="PRU00309"/>
    </source>
</evidence>
<dbReference type="InterPro" id="IPR006612">
    <property type="entry name" value="THAP_Znf"/>
</dbReference>
<evidence type="ECO:0000256" key="3">
    <source>
        <dbReference type="ARBA" id="ARBA00022833"/>
    </source>
</evidence>
<dbReference type="AlphaFoldDB" id="A0A2B4SK76"/>
<feature type="domain" description="THAP-type" evidence="8">
    <location>
        <begin position="1"/>
        <end position="78"/>
    </location>
</feature>
<proteinExistence type="predicted"/>
<sequence>MVYCFAPTCSHSSESHTCKFFAFPSDKKEKDEYKRWIRLIRRKDREPSKHSRVCSCHFVDGDKLNGPTIYERNRDKIFPGEGGPPKKKRKVTAKQKTVQEMVAEAITTSEQQSTNNDTDDTKQESCNKTTNEIILEAELNQAREELQDLQEKESYTQKHYSASGLSVEVLRMETGLPTKEVFNIVVLHALRFKDFIVYYSGWKVESINFEDQIFITLMKLRQNYTNLHLAQLFSCSVATIANIVTTFVHVLHSILFHDIMTTIPSRQKNVLCAPSSFSEFTSCRIVIDCTDVEIAAPGLMSLQNATYSSYRGDICLLWKFREEGGPEEKGPVEKGLEEKGPEEKGPVEKGPVEKGPEEKGPEEKGPVEKGPEEKGPVEKGPVEKGPKRKDRKRKDR</sequence>
<keyword evidence="1" id="KW-0479">Metal-binding</keyword>
<dbReference type="SUPFAM" id="SSF57716">
    <property type="entry name" value="Glucocorticoid receptor-like (DNA-binding domain)"/>
    <property type="match status" value="1"/>
</dbReference>
<evidence type="ECO:0000256" key="4">
    <source>
        <dbReference type="ARBA" id="ARBA00023125"/>
    </source>
</evidence>
<feature type="compositionally biased region" description="Basic and acidic residues" evidence="7">
    <location>
        <begin position="326"/>
        <end position="385"/>
    </location>
</feature>
<dbReference type="PANTHER" id="PTHR23080">
    <property type="entry name" value="THAP DOMAIN PROTEIN"/>
    <property type="match status" value="1"/>
</dbReference>
<dbReference type="Pfam" id="PF05485">
    <property type="entry name" value="THAP"/>
    <property type="match status" value="1"/>
</dbReference>
<feature type="region of interest" description="Disordered" evidence="7">
    <location>
        <begin position="74"/>
        <end position="125"/>
    </location>
</feature>
<dbReference type="Proteomes" id="UP000225706">
    <property type="component" value="Unassembled WGS sequence"/>
</dbReference>
<comment type="caution">
    <text evidence="9">The sequence shown here is derived from an EMBL/GenBank/DDBJ whole genome shotgun (WGS) entry which is preliminary data.</text>
</comment>
<name>A0A2B4SK76_STYPI</name>
<evidence type="ECO:0000256" key="1">
    <source>
        <dbReference type="ARBA" id="ARBA00022723"/>
    </source>
</evidence>
<feature type="coiled-coil region" evidence="6">
    <location>
        <begin position="132"/>
        <end position="159"/>
    </location>
</feature>
<dbReference type="InterPro" id="IPR027805">
    <property type="entry name" value="Transposase_HTH_dom"/>
</dbReference>
<feature type="compositionally biased region" description="Basic residues" evidence="7">
    <location>
        <begin position="386"/>
        <end position="396"/>
    </location>
</feature>
<evidence type="ECO:0000313" key="10">
    <source>
        <dbReference type="Proteomes" id="UP000225706"/>
    </source>
</evidence>
<accession>A0A2B4SK76</accession>
<dbReference type="EMBL" id="LSMT01000075">
    <property type="protein sequence ID" value="PFX28892.1"/>
    <property type="molecule type" value="Genomic_DNA"/>
</dbReference>
<organism evidence="9 10">
    <name type="scientific">Stylophora pistillata</name>
    <name type="common">Smooth cauliflower coral</name>
    <dbReference type="NCBI Taxonomy" id="50429"/>
    <lineage>
        <taxon>Eukaryota</taxon>
        <taxon>Metazoa</taxon>
        <taxon>Cnidaria</taxon>
        <taxon>Anthozoa</taxon>
        <taxon>Hexacorallia</taxon>
        <taxon>Scleractinia</taxon>
        <taxon>Astrocoeniina</taxon>
        <taxon>Pocilloporidae</taxon>
        <taxon>Stylophora</taxon>
    </lineage>
</organism>
<evidence type="ECO:0000256" key="6">
    <source>
        <dbReference type="SAM" id="Coils"/>
    </source>
</evidence>
<evidence type="ECO:0000313" key="9">
    <source>
        <dbReference type="EMBL" id="PFX28892.1"/>
    </source>
</evidence>
<keyword evidence="3" id="KW-0862">Zinc</keyword>
<keyword evidence="2 5" id="KW-0863">Zinc-finger</keyword>
<dbReference type="SMART" id="SM00980">
    <property type="entry name" value="THAP"/>
    <property type="match status" value="1"/>
</dbReference>
<keyword evidence="6" id="KW-0175">Coiled coil</keyword>
<feature type="compositionally biased region" description="Polar residues" evidence="7">
    <location>
        <begin position="106"/>
        <end position="116"/>
    </location>
</feature>
<dbReference type="Gene3D" id="6.20.210.20">
    <property type="entry name" value="THAP domain"/>
    <property type="match status" value="1"/>
</dbReference>
<protein>
    <submittedName>
        <fullName evidence="9">Neurofilament medium polypeptide</fullName>
    </submittedName>
</protein>
<dbReference type="GO" id="GO:0003677">
    <property type="term" value="F:DNA binding"/>
    <property type="evidence" value="ECO:0007669"/>
    <property type="project" value="UniProtKB-UniRule"/>
</dbReference>
<reference evidence="10" key="1">
    <citation type="journal article" date="2017" name="bioRxiv">
        <title>Comparative analysis of the genomes of Stylophora pistillata and Acropora digitifera provides evidence for extensive differences between species of corals.</title>
        <authorList>
            <person name="Voolstra C.R."/>
            <person name="Li Y."/>
            <person name="Liew Y.J."/>
            <person name="Baumgarten S."/>
            <person name="Zoccola D."/>
            <person name="Flot J.-F."/>
            <person name="Tambutte S."/>
            <person name="Allemand D."/>
            <person name="Aranda M."/>
        </authorList>
    </citation>
    <scope>NUCLEOTIDE SEQUENCE [LARGE SCALE GENOMIC DNA]</scope>
</reference>
<evidence type="ECO:0000256" key="7">
    <source>
        <dbReference type="SAM" id="MobiDB-lite"/>
    </source>
</evidence>